<keyword evidence="1" id="KW-1133">Transmembrane helix</keyword>
<feature type="transmembrane region" description="Helical" evidence="1">
    <location>
        <begin position="510"/>
        <end position="529"/>
    </location>
</feature>
<dbReference type="EMBL" id="JACVXA010000003">
    <property type="protein sequence ID" value="MBE3636742.1"/>
    <property type="molecule type" value="Genomic_DNA"/>
</dbReference>
<keyword evidence="1" id="KW-0472">Membrane</keyword>
<evidence type="ECO:0000256" key="1">
    <source>
        <dbReference type="SAM" id="Phobius"/>
    </source>
</evidence>
<organism evidence="3 4">
    <name type="scientific">Mangrovicoccus algicola</name>
    <dbReference type="NCBI Taxonomy" id="2771008"/>
    <lineage>
        <taxon>Bacteria</taxon>
        <taxon>Pseudomonadati</taxon>
        <taxon>Pseudomonadota</taxon>
        <taxon>Alphaproteobacteria</taxon>
        <taxon>Rhodobacterales</taxon>
        <taxon>Paracoccaceae</taxon>
        <taxon>Mangrovicoccus</taxon>
    </lineage>
</organism>
<feature type="transmembrane region" description="Helical" evidence="1">
    <location>
        <begin position="456"/>
        <end position="476"/>
    </location>
</feature>
<sequence>MAETLLAALAALFTVQHLFFMLLGVSLGLVIGVIPGLGGIAGLSLLMPFLYGMDQISALAMLVGLVAVIPTSDTFASVLMGIPGSTASQATVLDGFPLARRGEAARALSAAFVSSMMGGVFGAVVLTGFVVIARPLVLMFGAPELFMLAVFGLSMVAALAGRSLAKGLAAAALGLLIGAMGGAPSTGEFRMTFGTGYLYDGVPLVVVALGLFAVPEIADLLRGGGAISQSATLGKGWRRGVLDWWGNLWLSLRCAGMGCMIGAVPGLGGAVVDWMAYGHAVQTVKAPKSFGQGDIRGVIAPESANNAMQGGAMLPTVLFGIPGSGAMAVFLAGLVLLGIDPGPGMVTRDLDITYSLIWSLAIANVMGAGICLGLAAPIARLTRIPFPLLAPFMMVVMCFAAFQATRDIGDLLALLALGVAGILMKRFGWPRPAVLIGFVLASQTETYFYQSLQFHGWAFLLDPGVLVIGALAAASVRVGLRNRIDEHGAADPQEAPASAGAGRRGRGPQILFALAVAGFLGIGLADALGQSFLGGVFPATVTLLGLAMTGLLLWQLIRGGAGHPAHLDAEAGGAGPPVWGGVAWIAALIAGSALAGFFAAMLVFLPLFLMRRAGTGPVRALAMTAVAACAVAGLAAALGLNFPMGWLQAHADLPWPFR</sequence>
<comment type="caution">
    <text evidence="3">The sequence shown here is derived from an EMBL/GenBank/DDBJ whole genome shotgun (WGS) entry which is preliminary data.</text>
</comment>
<gene>
    <name evidence="3" type="ORF">ICN82_00830</name>
</gene>
<dbReference type="Proteomes" id="UP000609121">
    <property type="component" value="Unassembled WGS sequence"/>
</dbReference>
<feature type="transmembrane region" description="Helical" evidence="1">
    <location>
        <begin position="578"/>
        <end position="608"/>
    </location>
</feature>
<feature type="domain" description="DUF112" evidence="2">
    <location>
        <begin position="18"/>
        <end position="435"/>
    </location>
</feature>
<feature type="transmembrane region" description="Helical" evidence="1">
    <location>
        <begin position="6"/>
        <end position="37"/>
    </location>
</feature>
<feature type="transmembrane region" description="Helical" evidence="1">
    <location>
        <begin position="386"/>
        <end position="402"/>
    </location>
</feature>
<proteinExistence type="predicted"/>
<dbReference type="AlphaFoldDB" id="A0A8J6YSS6"/>
<dbReference type="PANTHER" id="PTHR35342">
    <property type="entry name" value="TRICARBOXYLIC TRANSPORT PROTEIN"/>
    <property type="match status" value="1"/>
</dbReference>
<evidence type="ECO:0000313" key="3">
    <source>
        <dbReference type="EMBL" id="MBE3636742.1"/>
    </source>
</evidence>
<feature type="transmembrane region" description="Helical" evidence="1">
    <location>
        <begin position="535"/>
        <end position="557"/>
    </location>
</feature>
<evidence type="ECO:0000313" key="4">
    <source>
        <dbReference type="Proteomes" id="UP000609121"/>
    </source>
</evidence>
<feature type="transmembrane region" description="Helical" evidence="1">
    <location>
        <begin position="317"/>
        <end position="337"/>
    </location>
</feature>
<dbReference type="PANTHER" id="PTHR35342:SF1">
    <property type="entry name" value="BLR4373 PROTEIN"/>
    <property type="match status" value="1"/>
</dbReference>
<keyword evidence="4" id="KW-1185">Reference proteome</keyword>
<evidence type="ECO:0000259" key="2">
    <source>
        <dbReference type="Pfam" id="PF01970"/>
    </source>
</evidence>
<dbReference type="InterPro" id="IPR002823">
    <property type="entry name" value="DUF112_TM"/>
</dbReference>
<name>A0A8J6YSS6_9RHOB</name>
<protein>
    <submittedName>
        <fullName evidence="3">Tripartite tricarboxylate transporter permease</fullName>
    </submittedName>
</protein>
<accession>A0A8J6YSS6</accession>
<feature type="transmembrane region" description="Helical" evidence="1">
    <location>
        <begin position="620"/>
        <end position="640"/>
    </location>
</feature>
<feature type="transmembrane region" description="Helical" evidence="1">
    <location>
        <begin position="433"/>
        <end position="450"/>
    </location>
</feature>
<feature type="transmembrane region" description="Helical" evidence="1">
    <location>
        <begin position="108"/>
        <end position="132"/>
    </location>
</feature>
<reference evidence="3" key="1">
    <citation type="submission" date="2020-09" db="EMBL/GenBank/DDBJ databases">
        <title>A novel bacterium of genus Mangrovicoccus, isolated from South China Sea.</title>
        <authorList>
            <person name="Huang H."/>
            <person name="Mo K."/>
            <person name="Hu Y."/>
        </authorList>
    </citation>
    <scope>NUCLEOTIDE SEQUENCE</scope>
    <source>
        <strain evidence="3">HB182678</strain>
    </source>
</reference>
<dbReference type="Pfam" id="PF01970">
    <property type="entry name" value="TctA"/>
    <property type="match status" value="1"/>
</dbReference>
<feature type="transmembrane region" description="Helical" evidence="1">
    <location>
        <begin position="357"/>
        <end position="379"/>
    </location>
</feature>
<feature type="transmembrane region" description="Helical" evidence="1">
    <location>
        <begin position="167"/>
        <end position="184"/>
    </location>
</feature>
<feature type="transmembrane region" description="Helical" evidence="1">
    <location>
        <begin position="196"/>
        <end position="214"/>
    </location>
</feature>
<keyword evidence="1" id="KW-0812">Transmembrane</keyword>
<feature type="transmembrane region" description="Helical" evidence="1">
    <location>
        <begin position="138"/>
        <end position="160"/>
    </location>
</feature>